<feature type="chain" id="PRO_5022000624" evidence="1">
    <location>
        <begin position="22"/>
        <end position="295"/>
    </location>
</feature>
<dbReference type="GO" id="GO:0045493">
    <property type="term" value="P:xylan catabolic process"/>
    <property type="evidence" value="ECO:0007669"/>
    <property type="project" value="UniProtKB-KW"/>
</dbReference>
<proteinExistence type="predicted"/>
<dbReference type="InterPro" id="IPR010846">
    <property type="entry name" value="AmiA-like"/>
</dbReference>
<gene>
    <name evidence="2" type="ORF">BGE01nite_51530</name>
</gene>
<keyword evidence="1" id="KW-0732">Signal</keyword>
<accession>A0A512MGJ3</accession>
<keyword evidence="2" id="KW-0326">Glycosidase</keyword>
<keyword evidence="3" id="KW-1185">Reference proteome</keyword>
<feature type="signal peptide" evidence="1">
    <location>
        <begin position="1"/>
        <end position="21"/>
    </location>
</feature>
<dbReference type="Proteomes" id="UP000321577">
    <property type="component" value="Unassembled WGS sequence"/>
</dbReference>
<protein>
    <submittedName>
        <fullName evidence="2">Xylanase</fullName>
    </submittedName>
</protein>
<name>A0A512MGJ3_9BACT</name>
<reference evidence="2 3" key="1">
    <citation type="submission" date="2019-07" db="EMBL/GenBank/DDBJ databases">
        <title>Whole genome shotgun sequence of Brevifollis gellanilyticus NBRC 108608.</title>
        <authorList>
            <person name="Hosoyama A."/>
            <person name="Uohara A."/>
            <person name="Ohji S."/>
            <person name="Ichikawa N."/>
        </authorList>
    </citation>
    <scope>NUCLEOTIDE SEQUENCE [LARGE SCALE GENOMIC DNA]</scope>
    <source>
        <strain evidence="2 3">NBRC 108608</strain>
    </source>
</reference>
<dbReference type="InterPro" id="IPR038765">
    <property type="entry name" value="Papain-like_cys_pep_sf"/>
</dbReference>
<dbReference type="Gene3D" id="1.10.3670.10">
    <property type="entry name" value="Putative xylanase like domain"/>
    <property type="match status" value="1"/>
</dbReference>
<dbReference type="SUPFAM" id="SSF54001">
    <property type="entry name" value="Cysteine proteinases"/>
    <property type="match status" value="1"/>
</dbReference>
<organism evidence="2 3">
    <name type="scientific">Brevifollis gellanilyticus</name>
    <dbReference type="NCBI Taxonomy" id="748831"/>
    <lineage>
        <taxon>Bacteria</taxon>
        <taxon>Pseudomonadati</taxon>
        <taxon>Verrucomicrobiota</taxon>
        <taxon>Verrucomicrobiia</taxon>
        <taxon>Verrucomicrobiales</taxon>
        <taxon>Verrucomicrobiaceae</taxon>
    </lineage>
</organism>
<dbReference type="RefSeq" id="WP_146855198.1">
    <property type="nucleotide sequence ID" value="NZ_BKAG01000061.1"/>
</dbReference>
<evidence type="ECO:0000313" key="3">
    <source>
        <dbReference type="Proteomes" id="UP000321577"/>
    </source>
</evidence>
<keyword evidence="2" id="KW-0119">Carbohydrate metabolism</keyword>
<comment type="caution">
    <text evidence="2">The sequence shown here is derived from an EMBL/GenBank/DDBJ whole genome shotgun (WGS) entry which is preliminary data.</text>
</comment>
<dbReference type="EMBL" id="BKAG01000061">
    <property type="protein sequence ID" value="GEP45862.1"/>
    <property type="molecule type" value="Genomic_DNA"/>
</dbReference>
<keyword evidence="2" id="KW-0624">Polysaccharide degradation</keyword>
<keyword evidence="2" id="KW-0378">Hydrolase</keyword>
<dbReference type="Gene3D" id="2.30.260.10">
    <property type="entry name" value="putative xylanase like domain"/>
    <property type="match status" value="1"/>
</dbReference>
<sequence length="295" mass="33876">MNRRRFLLASSTSWLAWPASAAEHLPRSVTFIGEDKFRSIAAEAHARRWSSLPVAERVVRAALRMLDTPYVGFTLEIDDHIESPSVNFKGLDCWTFFETALGIARMTRKHQTFYMPEDLLREIEHTRYRDGKCNGNYLDRIHYLDEWFRDNHARKNVRDITRDLAPVVPLTGRKIDEMTVLWKSYRYLKNNPDLREGMARIEAELQQHPFHYIPKESVAAIEPKLQNGDIIGIVTHKPHVYCSHVGLAIRVKDSGMHFMHASASAGKKKVIIDKTVSGYLADFQSHAGIIVARPL</sequence>
<dbReference type="GO" id="GO:0016798">
    <property type="term" value="F:hydrolase activity, acting on glycosyl bonds"/>
    <property type="evidence" value="ECO:0007669"/>
    <property type="project" value="UniProtKB-KW"/>
</dbReference>
<evidence type="ECO:0000256" key="1">
    <source>
        <dbReference type="SAM" id="SignalP"/>
    </source>
</evidence>
<evidence type="ECO:0000313" key="2">
    <source>
        <dbReference type="EMBL" id="GEP45862.1"/>
    </source>
</evidence>
<dbReference type="OrthoDB" id="188690at2"/>
<dbReference type="Pfam" id="PF07313">
    <property type="entry name" value="AmiA-like"/>
    <property type="match status" value="1"/>
</dbReference>
<dbReference type="AlphaFoldDB" id="A0A512MGJ3"/>
<keyword evidence="2" id="KW-0858">Xylan degradation</keyword>